<feature type="signal peptide" evidence="1">
    <location>
        <begin position="1"/>
        <end position="22"/>
    </location>
</feature>
<comment type="caution">
    <text evidence="2">The sequence shown here is derived from an EMBL/GenBank/DDBJ whole genome shotgun (WGS) entry which is preliminary data.</text>
</comment>
<evidence type="ECO:0008006" key="4">
    <source>
        <dbReference type="Google" id="ProtNLM"/>
    </source>
</evidence>
<feature type="chain" id="PRO_5047269425" description="DUF4352 domain-containing protein" evidence="1">
    <location>
        <begin position="23"/>
        <end position="216"/>
    </location>
</feature>
<proteinExistence type="predicted"/>
<keyword evidence="3" id="KW-1185">Reference proteome</keyword>
<sequence>MKKNILRAALTTTMLLSMVSGQNVITNAAAVTPVTASTPSATAKPAATPAPIMRDNLIKYGLKKDLELPVTVTAGGLSYTLEKFMIYDFKSKDAQNLVKQYDYESFGGLVSNPKYFIWTKITIKNNSKNTVKRSLNDREKLWTLSLQGKSQLDTIWPKANVKKLNSKEAYYYYTIKPGEQLSTYQAYLYEEDFKYFVIRLFYGGEFDEKFVVNSQE</sequence>
<gene>
    <name evidence="2" type="ORF">BSO21_33315</name>
</gene>
<dbReference type="RefSeq" id="WP_076220919.1">
    <property type="nucleotide sequence ID" value="NZ_MPVP01000597.1"/>
</dbReference>
<organism evidence="2 3">
    <name type="scientific">Paenibacillus odorifer</name>
    <dbReference type="NCBI Taxonomy" id="189426"/>
    <lineage>
        <taxon>Bacteria</taxon>
        <taxon>Bacillati</taxon>
        <taxon>Bacillota</taxon>
        <taxon>Bacilli</taxon>
        <taxon>Bacillales</taxon>
        <taxon>Paenibacillaceae</taxon>
        <taxon>Paenibacillus</taxon>
    </lineage>
</organism>
<dbReference type="EMBL" id="MPVP01000597">
    <property type="protein sequence ID" value="OMC97645.1"/>
    <property type="molecule type" value="Genomic_DNA"/>
</dbReference>
<evidence type="ECO:0000313" key="3">
    <source>
        <dbReference type="Proteomes" id="UP000187158"/>
    </source>
</evidence>
<protein>
    <recommendedName>
        <fullName evidence="4">DUF4352 domain-containing protein</fullName>
    </recommendedName>
</protein>
<keyword evidence="1" id="KW-0732">Signal</keyword>
<evidence type="ECO:0000256" key="1">
    <source>
        <dbReference type="SAM" id="SignalP"/>
    </source>
</evidence>
<accession>A0ABX3GG27</accession>
<evidence type="ECO:0000313" key="2">
    <source>
        <dbReference type="EMBL" id="OMC97645.1"/>
    </source>
</evidence>
<reference evidence="2 3" key="1">
    <citation type="submission" date="2016-11" db="EMBL/GenBank/DDBJ databases">
        <title>Paenibacillus species isolates.</title>
        <authorList>
            <person name="Beno S.M."/>
        </authorList>
    </citation>
    <scope>NUCLEOTIDE SEQUENCE [LARGE SCALE GENOMIC DNA]</scope>
    <source>
        <strain evidence="2 3">FSL H7-0433</strain>
    </source>
</reference>
<dbReference type="Proteomes" id="UP000187158">
    <property type="component" value="Unassembled WGS sequence"/>
</dbReference>
<name>A0ABX3GG27_9BACL</name>